<feature type="region of interest" description="Disordered" evidence="1">
    <location>
        <begin position="62"/>
        <end position="83"/>
    </location>
</feature>
<evidence type="ECO:0000313" key="2">
    <source>
        <dbReference type="EMBL" id="QDY78609.1"/>
    </source>
</evidence>
<accession>A0A5B8IM90</accession>
<dbReference type="AlphaFoldDB" id="A0A5B8IM90"/>
<keyword evidence="3" id="KW-1185">Reference proteome</keyword>
<evidence type="ECO:0000256" key="1">
    <source>
        <dbReference type="SAM" id="MobiDB-lite"/>
    </source>
</evidence>
<dbReference type="KEGG" id="sqz:FQU76_21185"/>
<name>A0A5B8IM90_9ACTN</name>
<gene>
    <name evidence="2" type="ORF">FQU76_21185</name>
</gene>
<dbReference type="RefSeq" id="WP_146481928.1">
    <property type="nucleotide sequence ID" value="NZ_CP042266.1"/>
</dbReference>
<dbReference type="Pfam" id="PF18944">
    <property type="entry name" value="DUF5691"/>
    <property type="match status" value="1"/>
</dbReference>
<protein>
    <submittedName>
        <fullName evidence="2">Uncharacterized protein</fullName>
    </submittedName>
</protein>
<dbReference type="Proteomes" id="UP000320580">
    <property type="component" value="Chromosome"/>
</dbReference>
<reference evidence="2 3" key="1">
    <citation type="submission" date="2019-07" db="EMBL/GenBank/DDBJ databases">
        <authorList>
            <person name="Zhu P."/>
        </authorList>
    </citation>
    <scope>NUCLEOTIDE SEQUENCE [LARGE SCALE GENOMIC DNA]</scope>
    <source>
        <strain evidence="2 3">SSL-25</strain>
    </source>
</reference>
<dbReference type="OrthoDB" id="262508at2"/>
<proteinExistence type="predicted"/>
<organism evidence="2 3">
    <name type="scientific">Streptomyces qinzhouensis</name>
    <dbReference type="NCBI Taxonomy" id="2599401"/>
    <lineage>
        <taxon>Bacteria</taxon>
        <taxon>Bacillati</taxon>
        <taxon>Actinomycetota</taxon>
        <taxon>Actinomycetes</taxon>
        <taxon>Kitasatosporales</taxon>
        <taxon>Streptomycetaceae</taxon>
        <taxon>Streptomyces</taxon>
    </lineage>
</organism>
<evidence type="ECO:0000313" key="3">
    <source>
        <dbReference type="Proteomes" id="UP000320580"/>
    </source>
</evidence>
<dbReference type="EMBL" id="CP042266">
    <property type="protein sequence ID" value="QDY78609.1"/>
    <property type="molecule type" value="Genomic_DNA"/>
</dbReference>
<sequence>MSQSSTGTEPTGSVLWEELVTSALLGTDRRPPPAVVTEPGGDPSAALLDAAAVLTVRRRAGLRPVRPAERPEPAPADTRPALPGAAHRRLGQLLADRAAPSGGGRRGAAPDLTELLPQWLATANGHGYRAPAALLPALLDAARARADLRPQALAFAGGRGLWLARFNPEWKFALRGAAGGGVLLPDTTDAPAVERLWEEGLFAERVALLDAVRGQDPAGALALLSGTWATERAEDRLMFLDTLRTGLSPADEVFLERALADRSRNVRTTAAELLSALPRSAFAQRMAERAAACVRPGPARDTIAVEPPAECDAEMQRDGVVPAPPTGRGKRAWWLGQLVEAAPLGVWPRVLDRRTPKEIVALSVTDGWAEELHAAWCRAAVRQRDAEWSRALLGTPANPPEAGPGTSSLAERAKLLAALPEGERALWVADFVSAHGLSDAFQLLGVCAVPWAEPLGHAVVDALEIAREAGSYPWSFSGVMGLAERCLDPGEAARLDLLTGPPAESESASPGAGTYWSEAFHRLVSTLRLRAAMRDELAP</sequence>
<dbReference type="InterPro" id="IPR043746">
    <property type="entry name" value="DUF5691"/>
</dbReference>
<feature type="region of interest" description="Disordered" evidence="1">
    <location>
        <begin position="23"/>
        <end position="44"/>
    </location>
</feature>